<dbReference type="Pfam" id="PF01370">
    <property type="entry name" value="Epimerase"/>
    <property type="match status" value="1"/>
</dbReference>
<evidence type="ECO:0000313" key="4">
    <source>
        <dbReference type="EMBL" id="QHL91785.1"/>
    </source>
</evidence>
<dbReference type="SUPFAM" id="SSF51735">
    <property type="entry name" value="NAD(P)-binding Rossmann-fold domains"/>
    <property type="match status" value="1"/>
</dbReference>
<evidence type="ECO:0000256" key="1">
    <source>
        <dbReference type="ARBA" id="ARBA00005125"/>
    </source>
</evidence>
<reference evidence="4 5" key="1">
    <citation type="submission" date="2020-01" db="EMBL/GenBank/DDBJ databases">
        <title>Sphingomonas sp. C33 whole genome sequece.</title>
        <authorList>
            <person name="Park C."/>
        </authorList>
    </citation>
    <scope>NUCLEOTIDE SEQUENCE [LARGE SCALE GENOMIC DNA]</scope>
    <source>
        <strain evidence="4 5">C33</strain>
    </source>
</reference>
<organism evidence="4 5">
    <name type="scientific">Sphingomonas changnyeongensis</name>
    <dbReference type="NCBI Taxonomy" id="2698679"/>
    <lineage>
        <taxon>Bacteria</taxon>
        <taxon>Pseudomonadati</taxon>
        <taxon>Pseudomonadota</taxon>
        <taxon>Alphaproteobacteria</taxon>
        <taxon>Sphingomonadales</taxon>
        <taxon>Sphingomonadaceae</taxon>
        <taxon>Sphingomonas</taxon>
    </lineage>
</organism>
<keyword evidence="4" id="KW-0456">Lyase</keyword>
<sequence>MPSGSFWRGRRVLLTGATGFKGGWLAIWLRRLGASVTGLGLEAPALSLFEASGLAGLIDNSIVDIRDADTLSDLVRRAEPEIVFHLAAQPLVRASYQSPVETFATNVQGTVNVLEACRGAPSVRTIVAITTDKVYANLEHVLPYREDDRLGGHDPYSASKAACEIAIDCYRRSFLATAGVGLASARAGNVIGGGDWSQDRLLPDAVRAWSSGSTLVIRRPDAVRPWQHVLEPLAGYLLLAERLSAQPDLAGAFNMGPHTHEAADVRTVVELAQRSYGAGVVEFGQAEGPHEAGLLTLETAKARSVLGLAPRWSLAQCVDRTMQWYRAFYDGGDALSLCERDIDGWEQAQCGG</sequence>
<name>A0A7Z2S647_9SPHN</name>
<gene>
    <name evidence="4" type="primary">rfbG</name>
    <name evidence="4" type="ORF">GVO57_04515</name>
</gene>
<dbReference type="EMBL" id="CP047895">
    <property type="protein sequence ID" value="QHL91785.1"/>
    <property type="molecule type" value="Genomic_DNA"/>
</dbReference>
<dbReference type="InterPro" id="IPR036291">
    <property type="entry name" value="NAD(P)-bd_dom_sf"/>
</dbReference>
<dbReference type="InterPro" id="IPR001509">
    <property type="entry name" value="Epimerase_deHydtase"/>
</dbReference>
<dbReference type="Gene3D" id="3.40.50.720">
    <property type="entry name" value="NAD(P)-binding Rossmann-like Domain"/>
    <property type="match status" value="1"/>
</dbReference>
<evidence type="ECO:0000313" key="5">
    <source>
        <dbReference type="Proteomes" id="UP000464468"/>
    </source>
</evidence>
<dbReference type="RefSeq" id="WP_160593820.1">
    <property type="nucleotide sequence ID" value="NZ_CP047895.1"/>
</dbReference>
<proteinExistence type="inferred from homology"/>
<dbReference type="Proteomes" id="UP000464468">
    <property type="component" value="Chromosome"/>
</dbReference>
<dbReference type="EC" id="4.2.1.45" evidence="4"/>
<dbReference type="PANTHER" id="PTHR43000">
    <property type="entry name" value="DTDP-D-GLUCOSE 4,6-DEHYDRATASE-RELATED"/>
    <property type="match status" value="1"/>
</dbReference>
<comment type="pathway">
    <text evidence="1">Bacterial outer membrane biogenesis; LPS O-antigen biosynthesis.</text>
</comment>
<dbReference type="AlphaFoldDB" id="A0A7Z2S647"/>
<keyword evidence="5" id="KW-1185">Reference proteome</keyword>
<dbReference type="Gene3D" id="3.90.25.10">
    <property type="entry name" value="UDP-galactose 4-epimerase, domain 1"/>
    <property type="match status" value="1"/>
</dbReference>
<dbReference type="InterPro" id="IPR013445">
    <property type="entry name" value="CDP_4_6_deHydtase"/>
</dbReference>
<protein>
    <submittedName>
        <fullName evidence="4">CDP-glucose 4,6-dehydratase</fullName>
        <ecNumber evidence="4">4.2.1.45</ecNumber>
    </submittedName>
</protein>
<evidence type="ECO:0000256" key="2">
    <source>
        <dbReference type="ARBA" id="ARBA00007637"/>
    </source>
</evidence>
<dbReference type="GO" id="GO:0047733">
    <property type="term" value="F:CDP-glucose 4,6-dehydratase activity"/>
    <property type="evidence" value="ECO:0007669"/>
    <property type="project" value="UniProtKB-EC"/>
</dbReference>
<dbReference type="NCBIfam" id="TIGR02622">
    <property type="entry name" value="CDP_4_6_dhtase"/>
    <property type="match status" value="1"/>
</dbReference>
<dbReference type="KEGG" id="schy:GVO57_04515"/>
<evidence type="ECO:0000259" key="3">
    <source>
        <dbReference type="Pfam" id="PF01370"/>
    </source>
</evidence>
<comment type="similarity">
    <text evidence="2">Belongs to the NAD(P)-dependent epimerase/dehydratase family.</text>
</comment>
<feature type="domain" description="NAD-dependent epimerase/dehydratase" evidence="3">
    <location>
        <begin position="12"/>
        <end position="247"/>
    </location>
</feature>
<accession>A0A7Z2S647</accession>